<comment type="caution">
    <text evidence="1">The sequence shown here is derived from an EMBL/GenBank/DDBJ whole genome shotgun (WGS) entry which is preliminary data.</text>
</comment>
<name>A0A1F6NVM2_9BACT</name>
<dbReference type="PANTHER" id="PTHR39189">
    <property type="entry name" value="UPF0173 METAL-DEPENDENT HYDROLASE YTKL"/>
    <property type="match status" value="1"/>
</dbReference>
<evidence type="ECO:0008006" key="3">
    <source>
        <dbReference type="Google" id="ProtNLM"/>
    </source>
</evidence>
<dbReference type="STRING" id="1798704.A3J93_02210"/>
<dbReference type="AlphaFoldDB" id="A0A1F6NVM2"/>
<dbReference type="SUPFAM" id="SSF56281">
    <property type="entry name" value="Metallo-hydrolase/oxidoreductase"/>
    <property type="match status" value="1"/>
</dbReference>
<sequence>MHISWLGQTCVKLQTKHNDEDVIILIDPYRPAKGDFPRNLGANVALFSRGENDAITVTGDPFVIATLGEFEIKEVMVYAYPHADGSIIFKVNCEGMSLVHLGQTKTQIDTALLDKIGNVDILLLPIGDDKRYFDPEDATKVITELEPRIIIPIAHKCDTDPTAGTVSDFIKELGLKPEVTDKKIIIKKKDLPQEDRKLYVLEKNY</sequence>
<evidence type="ECO:0000313" key="1">
    <source>
        <dbReference type="EMBL" id="OGH87969.1"/>
    </source>
</evidence>
<dbReference type="Gene3D" id="3.60.15.10">
    <property type="entry name" value="Ribonuclease Z/Hydroxyacylglutathione hydrolase-like"/>
    <property type="match status" value="1"/>
</dbReference>
<protein>
    <recommendedName>
        <fullName evidence="3">Lactamase</fullName>
    </recommendedName>
</protein>
<dbReference type="InterPro" id="IPR036866">
    <property type="entry name" value="RibonucZ/Hydroxyglut_hydro"/>
</dbReference>
<dbReference type="EMBL" id="MFQZ01000008">
    <property type="protein sequence ID" value="OGH87969.1"/>
    <property type="molecule type" value="Genomic_DNA"/>
</dbReference>
<gene>
    <name evidence="1" type="ORF">A3J93_02210</name>
</gene>
<evidence type="ECO:0000313" key="2">
    <source>
        <dbReference type="Proteomes" id="UP000177907"/>
    </source>
</evidence>
<reference evidence="1 2" key="1">
    <citation type="journal article" date="2016" name="Nat. Commun.">
        <title>Thousands of microbial genomes shed light on interconnected biogeochemical processes in an aquifer system.</title>
        <authorList>
            <person name="Anantharaman K."/>
            <person name="Brown C.T."/>
            <person name="Hug L.A."/>
            <person name="Sharon I."/>
            <person name="Castelle C.J."/>
            <person name="Probst A.J."/>
            <person name="Thomas B.C."/>
            <person name="Singh A."/>
            <person name="Wilkins M.J."/>
            <person name="Karaoz U."/>
            <person name="Brodie E.L."/>
            <person name="Williams K.H."/>
            <person name="Hubbard S.S."/>
            <person name="Banfield J.F."/>
        </authorList>
    </citation>
    <scope>NUCLEOTIDE SEQUENCE [LARGE SCALE GENOMIC DNA]</scope>
</reference>
<dbReference type="Proteomes" id="UP000177907">
    <property type="component" value="Unassembled WGS sequence"/>
</dbReference>
<dbReference type="Pfam" id="PF13483">
    <property type="entry name" value="Lactamase_B_3"/>
    <property type="match status" value="1"/>
</dbReference>
<dbReference type="PANTHER" id="PTHR39189:SF1">
    <property type="entry name" value="UPF0173 METAL-DEPENDENT HYDROLASE YTKL"/>
    <property type="match status" value="1"/>
</dbReference>
<proteinExistence type="predicted"/>
<organism evidence="1 2">
    <name type="scientific">Candidatus Magasanikbacteria bacterium RIFOXYC2_FULL_42_28</name>
    <dbReference type="NCBI Taxonomy" id="1798704"/>
    <lineage>
        <taxon>Bacteria</taxon>
        <taxon>Candidatus Magasanikiibacteriota</taxon>
    </lineage>
</organism>
<accession>A0A1F6NVM2</accession>